<feature type="domain" description="C2H2-type" evidence="1">
    <location>
        <begin position="71"/>
        <end position="94"/>
    </location>
</feature>
<evidence type="ECO:0000259" key="1">
    <source>
        <dbReference type="SMART" id="SM00355"/>
    </source>
</evidence>
<proteinExistence type="predicted"/>
<dbReference type="AlphaFoldDB" id="A0AAG5DPJ5"/>
<name>A0AAG5DPJ5_ANOAO</name>
<sequence>MEEFKTTLMPWTHRKLSKSKQCCLQMLRKKALIDLFKCMGNACAFTTNDGMEMEYHLLGHDPPNEIESCTLSCAYCTTATTTPRGLVNHIRENHGPCRFQCLFCFYRALEAENVLYHQHYYHSASKDDVTTTIVELPRNERKPQTDYLIEMCTSFQSNHKLLTCAVCQTTHASISLFNEHVYLHRESTIKCPICPKRILKVDTLDHLNHHRTDDYKCLYCNTIFKTKVLINR</sequence>
<feature type="domain" description="C2H2-type" evidence="1">
    <location>
        <begin position="162"/>
        <end position="184"/>
    </location>
</feature>
<reference evidence="2" key="1">
    <citation type="submission" date="2024-04" db="UniProtKB">
        <authorList>
            <consortium name="EnsemblMetazoa"/>
        </authorList>
    </citation>
    <scope>IDENTIFICATION</scope>
    <source>
        <strain evidence="2">EBRO</strain>
    </source>
</reference>
<feature type="domain" description="C2H2-type" evidence="1">
    <location>
        <begin position="189"/>
        <end position="210"/>
    </location>
</feature>
<dbReference type="InterPro" id="IPR013087">
    <property type="entry name" value="Znf_C2H2_type"/>
</dbReference>
<protein>
    <recommendedName>
        <fullName evidence="1">C2H2-type domain-containing protein</fullName>
    </recommendedName>
</protein>
<dbReference type="Proteomes" id="UP000075880">
    <property type="component" value="Unassembled WGS sequence"/>
</dbReference>
<feature type="domain" description="C2H2-type" evidence="1">
    <location>
        <begin position="99"/>
        <end position="122"/>
    </location>
</feature>
<keyword evidence="3" id="KW-1185">Reference proteome</keyword>
<organism evidence="2 3">
    <name type="scientific">Anopheles atroparvus</name>
    <name type="common">European mosquito</name>
    <dbReference type="NCBI Taxonomy" id="41427"/>
    <lineage>
        <taxon>Eukaryota</taxon>
        <taxon>Metazoa</taxon>
        <taxon>Ecdysozoa</taxon>
        <taxon>Arthropoda</taxon>
        <taxon>Hexapoda</taxon>
        <taxon>Insecta</taxon>
        <taxon>Pterygota</taxon>
        <taxon>Neoptera</taxon>
        <taxon>Endopterygota</taxon>
        <taxon>Diptera</taxon>
        <taxon>Nematocera</taxon>
        <taxon>Culicoidea</taxon>
        <taxon>Culicidae</taxon>
        <taxon>Anophelinae</taxon>
        <taxon>Anopheles</taxon>
    </lineage>
</organism>
<dbReference type="SMART" id="SM00355">
    <property type="entry name" value="ZnF_C2H2"/>
    <property type="match status" value="5"/>
</dbReference>
<evidence type="ECO:0000313" key="3">
    <source>
        <dbReference type="Proteomes" id="UP000075880"/>
    </source>
</evidence>
<dbReference type="EnsemblMetazoa" id="ENSAATROPT014201">
    <property type="protein sequence ID" value="ENSAATROPP012945"/>
    <property type="gene ID" value="ENSAATROPG011519"/>
</dbReference>
<accession>A0AAG5DPJ5</accession>
<feature type="domain" description="C2H2-type" evidence="1">
    <location>
        <begin position="36"/>
        <end position="60"/>
    </location>
</feature>
<evidence type="ECO:0000313" key="2">
    <source>
        <dbReference type="EnsemblMetazoa" id="ENSAATROPP012945"/>
    </source>
</evidence>